<organism evidence="2 3">
    <name type="scientific">Lithohypha guttulata</name>
    <dbReference type="NCBI Taxonomy" id="1690604"/>
    <lineage>
        <taxon>Eukaryota</taxon>
        <taxon>Fungi</taxon>
        <taxon>Dikarya</taxon>
        <taxon>Ascomycota</taxon>
        <taxon>Pezizomycotina</taxon>
        <taxon>Eurotiomycetes</taxon>
        <taxon>Chaetothyriomycetidae</taxon>
        <taxon>Chaetothyriales</taxon>
        <taxon>Trichomeriaceae</taxon>
        <taxon>Lithohypha</taxon>
    </lineage>
</organism>
<proteinExistence type="predicted"/>
<sequence>MDTAIRKPDPGSSIAVESISTVPSSVETSDVPSNDNDMSSVAIRKTEASNNDAEDHSFRDRNKRVNEPTPSAVLEARGGAGPHDALEEYSDADLSVKGGPESAGRGKSLTVRDAPKSDSPGSIDVTKDSISKVWPTPAESTIPANWTDIAREVQHEPDSQNEIRCRIEMWKNLRSHPGDIETVFKQMQEQEGVRLGLGAGKRSDRLIVLDTIRERFLREKDEGLIDSAMATNLVAYIQKRIGSRRTLAPEDEQDWDLLEDSDMKALGSVNGRKQELLDVSWDGRKDKGRYLAPR</sequence>
<name>A0AAN7T4G2_9EURO</name>
<feature type="region of interest" description="Disordered" evidence="1">
    <location>
        <begin position="1"/>
        <end position="124"/>
    </location>
</feature>
<feature type="compositionally biased region" description="Basic and acidic residues" evidence="1">
    <location>
        <begin position="53"/>
        <end position="66"/>
    </location>
</feature>
<accession>A0AAN7T4G2</accession>
<feature type="compositionally biased region" description="Polar residues" evidence="1">
    <location>
        <begin position="18"/>
        <end position="39"/>
    </location>
</feature>
<dbReference type="EMBL" id="JAVRRJ010000001">
    <property type="protein sequence ID" value="KAK5090238.1"/>
    <property type="molecule type" value="Genomic_DNA"/>
</dbReference>
<evidence type="ECO:0000256" key="1">
    <source>
        <dbReference type="SAM" id="MobiDB-lite"/>
    </source>
</evidence>
<evidence type="ECO:0000313" key="3">
    <source>
        <dbReference type="Proteomes" id="UP001309876"/>
    </source>
</evidence>
<gene>
    <name evidence="2" type="ORF">LTR05_000409</name>
</gene>
<dbReference type="AlphaFoldDB" id="A0AAN7T4G2"/>
<keyword evidence="3" id="KW-1185">Reference proteome</keyword>
<dbReference type="Proteomes" id="UP001309876">
    <property type="component" value="Unassembled WGS sequence"/>
</dbReference>
<comment type="caution">
    <text evidence="2">The sequence shown here is derived from an EMBL/GenBank/DDBJ whole genome shotgun (WGS) entry which is preliminary data.</text>
</comment>
<evidence type="ECO:0000313" key="2">
    <source>
        <dbReference type="EMBL" id="KAK5090238.1"/>
    </source>
</evidence>
<reference evidence="2 3" key="1">
    <citation type="submission" date="2023-08" db="EMBL/GenBank/DDBJ databases">
        <title>Black Yeasts Isolated from many extreme environments.</title>
        <authorList>
            <person name="Coleine C."/>
            <person name="Stajich J.E."/>
            <person name="Selbmann L."/>
        </authorList>
    </citation>
    <scope>NUCLEOTIDE SEQUENCE [LARGE SCALE GENOMIC DNA]</scope>
    <source>
        <strain evidence="2 3">CCFEE 5910</strain>
    </source>
</reference>
<protein>
    <submittedName>
        <fullName evidence="2">Uncharacterized protein</fullName>
    </submittedName>
</protein>